<dbReference type="SUPFAM" id="SSF81901">
    <property type="entry name" value="HCP-like"/>
    <property type="match status" value="1"/>
</dbReference>
<organism evidence="3 5">
    <name type="scientific">Tritrichomonas musculus</name>
    <dbReference type="NCBI Taxonomy" id="1915356"/>
    <lineage>
        <taxon>Eukaryota</taxon>
        <taxon>Metamonada</taxon>
        <taxon>Parabasalia</taxon>
        <taxon>Tritrichomonadida</taxon>
        <taxon>Tritrichomonadidae</taxon>
        <taxon>Tritrichomonas</taxon>
    </lineage>
</organism>
<feature type="region of interest" description="Disordered" evidence="2">
    <location>
        <begin position="179"/>
        <end position="198"/>
    </location>
</feature>
<feature type="compositionally biased region" description="Polar residues" evidence="2">
    <location>
        <begin position="186"/>
        <end position="198"/>
    </location>
</feature>
<accession>A0ABR2GIQ8</accession>
<evidence type="ECO:0000313" key="5">
    <source>
        <dbReference type="Proteomes" id="UP001470230"/>
    </source>
</evidence>
<dbReference type="InterPro" id="IPR011990">
    <property type="entry name" value="TPR-like_helical_dom_sf"/>
</dbReference>
<name>A0ABR2GIQ8_9EUKA</name>
<comment type="similarity">
    <text evidence="1">Belongs to the sel-1 family.</text>
</comment>
<comment type="caution">
    <text evidence="3">The sequence shown here is derived from an EMBL/GenBank/DDBJ whole genome shotgun (WGS) entry which is preliminary data.</text>
</comment>
<reference evidence="3 5" key="1">
    <citation type="submission" date="2024-04" db="EMBL/GenBank/DDBJ databases">
        <title>Tritrichomonas musculus Genome.</title>
        <authorList>
            <person name="Alves-Ferreira E."/>
            <person name="Grigg M."/>
            <person name="Lorenzi H."/>
            <person name="Galac M."/>
        </authorList>
    </citation>
    <scope>NUCLEOTIDE SEQUENCE [LARGE SCALE GENOMIC DNA]</scope>
    <source>
        <strain evidence="3 5">EAF2021</strain>
    </source>
</reference>
<proteinExistence type="inferred from homology"/>
<dbReference type="PANTHER" id="PTHR11102">
    <property type="entry name" value="SEL-1-LIKE PROTEIN"/>
    <property type="match status" value="1"/>
</dbReference>
<dbReference type="EMBL" id="JAPFFF010000021">
    <property type="protein sequence ID" value="KAK8854204.1"/>
    <property type="molecule type" value="Genomic_DNA"/>
</dbReference>
<dbReference type="Gene3D" id="1.25.40.10">
    <property type="entry name" value="Tetratricopeptide repeat domain"/>
    <property type="match status" value="1"/>
</dbReference>
<evidence type="ECO:0000256" key="2">
    <source>
        <dbReference type="SAM" id="MobiDB-lite"/>
    </source>
</evidence>
<dbReference type="InterPro" id="IPR006597">
    <property type="entry name" value="Sel1-like"/>
</dbReference>
<dbReference type="Pfam" id="PF08238">
    <property type="entry name" value="Sel1"/>
    <property type="match status" value="4"/>
</dbReference>
<keyword evidence="5" id="KW-1185">Reference proteome</keyword>
<gene>
    <name evidence="4" type="ORF">M9Y10_016763</name>
    <name evidence="3" type="ORF">M9Y10_040362</name>
</gene>
<evidence type="ECO:0000313" key="4">
    <source>
        <dbReference type="EMBL" id="KAK8854204.1"/>
    </source>
</evidence>
<evidence type="ECO:0000256" key="1">
    <source>
        <dbReference type="ARBA" id="ARBA00038101"/>
    </source>
</evidence>
<dbReference type="InterPro" id="IPR050767">
    <property type="entry name" value="Sel1_AlgK"/>
</dbReference>
<evidence type="ECO:0000313" key="3">
    <source>
        <dbReference type="EMBL" id="KAK8833788.1"/>
    </source>
</evidence>
<sequence>MLAFSNDESEADERKFKTARNHLEKAASQGFSLSCFLLARLLHEHFEEDERALRSAREGAERGDKFSRCILGHFIARGIGAKKNRQEGVRLMLESGIEDYCKLAATDIGLYFLELSKEEDQNKENSAKAFEWFEEAYKMKKTSASVNNYALCFLNGIFVERDIEKAKAIFTEGAEKRRHSVDVPSGTHSGNTRHSPIN</sequence>
<dbReference type="Proteomes" id="UP001470230">
    <property type="component" value="Unassembled WGS sequence"/>
</dbReference>
<dbReference type="EMBL" id="JAPFFF010000658">
    <property type="protein sequence ID" value="KAK8833788.1"/>
    <property type="molecule type" value="Genomic_DNA"/>
</dbReference>
<dbReference type="PANTHER" id="PTHR11102:SF160">
    <property type="entry name" value="ERAD-ASSOCIATED E3 UBIQUITIN-PROTEIN LIGASE COMPONENT HRD3"/>
    <property type="match status" value="1"/>
</dbReference>
<protein>
    <submittedName>
        <fullName evidence="3">Uncharacterized protein</fullName>
    </submittedName>
</protein>